<feature type="transmembrane region" description="Helical" evidence="8">
    <location>
        <begin position="66"/>
        <end position="88"/>
    </location>
</feature>
<evidence type="ECO:0000256" key="7">
    <source>
        <dbReference type="ARBA" id="ARBA00023136"/>
    </source>
</evidence>
<evidence type="ECO:0000256" key="6">
    <source>
        <dbReference type="ARBA" id="ARBA00022989"/>
    </source>
</evidence>
<organism evidence="9 10">
    <name type="scientific">Vagococcus coleopterorum</name>
    <dbReference type="NCBI Taxonomy" id="2714946"/>
    <lineage>
        <taxon>Bacteria</taxon>
        <taxon>Bacillati</taxon>
        <taxon>Bacillota</taxon>
        <taxon>Bacilli</taxon>
        <taxon>Lactobacillales</taxon>
        <taxon>Enterococcaceae</taxon>
        <taxon>Vagococcus</taxon>
    </lineage>
</organism>
<dbReference type="GO" id="GO:0008360">
    <property type="term" value="P:regulation of cell shape"/>
    <property type="evidence" value="ECO:0007669"/>
    <property type="project" value="UniProtKB-KW"/>
</dbReference>
<feature type="transmembrane region" description="Helical" evidence="8">
    <location>
        <begin position="128"/>
        <end position="153"/>
    </location>
</feature>
<dbReference type="Proteomes" id="UP000500890">
    <property type="component" value="Chromosome"/>
</dbReference>
<keyword evidence="3" id="KW-1003">Cell membrane</keyword>
<evidence type="ECO:0000256" key="2">
    <source>
        <dbReference type="ARBA" id="ARBA00007776"/>
    </source>
</evidence>
<feature type="transmembrane region" description="Helical" evidence="8">
    <location>
        <begin position="29"/>
        <end position="46"/>
    </location>
</feature>
<dbReference type="EMBL" id="CP049886">
    <property type="protein sequence ID" value="QIL45888.1"/>
    <property type="molecule type" value="Genomic_DNA"/>
</dbReference>
<comment type="similarity">
    <text evidence="2">Belongs to the MreD family.</text>
</comment>
<dbReference type="Pfam" id="PF04093">
    <property type="entry name" value="MreD"/>
    <property type="match status" value="1"/>
</dbReference>
<reference evidence="9 10" key="1">
    <citation type="submission" date="2020-03" db="EMBL/GenBank/DDBJ databases">
        <title>Vagococcus sp. nov., isolated from beetles.</title>
        <authorList>
            <person name="Hyun D.-W."/>
            <person name="Bae J.-W."/>
        </authorList>
    </citation>
    <scope>NUCLEOTIDE SEQUENCE [LARGE SCALE GENOMIC DNA]</scope>
    <source>
        <strain evidence="9 10">HDW17A</strain>
    </source>
</reference>
<accession>A0A6G8ALF3</accession>
<keyword evidence="4 8" id="KW-0812">Transmembrane</keyword>
<evidence type="ECO:0000256" key="4">
    <source>
        <dbReference type="ARBA" id="ARBA00022692"/>
    </source>
</evidence>
<evidence type="ECO:0000313" key="9">
    <source>
        <dbReference type="EMBL" id="QIL45888.1"/>
    </source>
</evidence>
<keyword evidence="6 8" id="KW-1133">Transmembrane helix</keyword>
<dbReference type="KEGG" id="vah:G7081_01655"/>
<evidence type="ECO:0000256" key="5">
    <source>
        <dbReference type="ARBA" id="ARBA00022960"/>
    </source>
</evidence>
<keyword evidence="10" id="KW-1185">Reference proteome</keyword>
<protein>
    <submittedName>
        <fullName evidence="9">Rod shape-determining protein MreD</fullName>
    </submittedName>
</protein>
<feature type="transmembrane region" description="Helical" evidence="8">
    <location>
        <begin position="94"/>
        <end position="116"/>
    </location>
</feature>
<dbReference type="GO" id="GO:0005886">
    <property type="term" value="C:plasma membrane"/>
    <property type="evidence" value="ECO:0007669"/>
    <property type="project" value="UniProtKB-SubCell"/>
</dbReference>
<dbReference type="RefSeq" id="WP_166006831.1">
    <property type="nucleotide sequence ID" value="NZ_CP049886.1"/>
</dbReference>
<keyword evidence="5" id="KW-0133">Cell shape</keyword>
<keyword evidence="7 8" id="KW-0472">Membrane</keyword>
<evidence type="ECO:0000256" key="8">
    <source>
        <dbReference type="SAM" id="Phobius"/>
    </source>
</evidence>
<dbReference type="AlphaFoldDB" id="A0A6G8ALF3"/>
<dbReference type="InterPro" id="IPR007227">
    <property type="entry name" value="Cell_shape_determining_MreD"/>
</dbReference>
<evidence type="ECO:0000313" key="10">
    <source>
        <dbReference type="Proteomes" id="UP000500890"/>
    </source>
</evidence>
<proteinExistence type="inferred from homology"/>
<comment type="subcellular location">
    <subcellularLocation>
        <location evidence="1">Cell membrane</location>
        <topology evidence="1">Multi-pass membrane protein</topology>
    </subcellularLocation>
</comment>
<evidence type="ECO:0000256" key="3">
    <source>
        <dbReference type="ARBA" id="ARBA00022475"/>
    </source>
</evidence>
<evidence type="ECO:0000256" key="1">
    <source>
        <dbReference type="ARBA" id="ARBA00004651"/>
    </source>
</evidence>
<name>A0A6G8ALF3_9ENTE</name>
<dbReference type="NCBIfam" id="TIGR03426">
    <property type="entry name" value="shape_MreD"/>
    <property type="match status" value="1"/>
</dbReference>
<sequence>MLPVLLFILTLLDGQLSRGLRSVMTNQAFLNSHLLLIALILASIWYSKRYMVITSMFIGLLFDIYYYGIIGINMVVLPLTVLLVYLVFKHVPINMLSIILGLIVFITIMDSSAYLLQVVFNLRTPGVARYVVGNLGPTLMFNIVACLLLSFPINKFLKKANV</sequence>
<gene>
    <name evidence="9" type="primary">mreD</name>
    <name evidence="9" type="ORF">G7081_01655</name>
</gene>